<dbReference type="Gene3D" id="3.40.366.10">
    <property type="entry name" value="Malonyl-Coenzyme A Acyl Carrier Protein, domain 2"/>
    <property type="match status" value="1"/>
</dbReference>
<evidence type="ECO:0000256" key="2">
    <source>
        <dbReference type="ARBA" id="ARBA00022553"/>
    </source>
</evidence>
<dbReference type="GO" id="GO:1901336">
    <property type="term" value="P:lactone biosynthetic process"/>
    <property type="evidence" value="ECO:0007669"/>
    <property type="project" value="UniProtKB-ARBA"/>
</dbReference>
<dbReference type="SMART" id="SM00829">
    <property type="entry name" value="PKS_ER"/>
    <property type="match status" value="1"/>
</dbReference>
<dbReference type="RefSeq" id="XP_064674361.1">
    <property type="nucleotide sequence ID" value="XM_064810893.1"/>
</dbReference>
<dbReference type="Gene3D" id="3.30.70.3290">
    <property type="match status" value="1"/>
</dbReference>
<evidence type="ECO:0000256" key="4">
    <source>
        <dbReference type="ARBA" id="ARBA00022857"/>
    </source>
</evidence>
<keyword evidence="14" id="KW-1185">Reference proteome</keyword>
<dbReference type="InterPro" id="IPR011032">
    <property type="entry name" value="GroES-like_sf"/>
</dbReference>
<dbReference type="InterPro" id="IPR029063">
    <property type="entry name" value="SAM-dependent_MTases_sf"/>
</dbReference>
<dbReference type="Proteomes" id="UP001302812">
    <property type="component" value="Unassembled WGS sequence"/>
</dbReference>
<feature type="active site" description="Proton acceptor; for dehydratase activity" evidence="8">
    <location>
        <position position="977"/>
    </location>
</feature>
<dbReference type="Pfam" id="PF00109">
    <property type="entry name" value="ketoacyl-synt"/>
    <property type="match status" value="1"/>
</dbReference>
<keyword evidence="7" id="KW-0012">Acyltransferase</keyword>
<dbReference type="Gene3D" id="3.40.50.720">
    <property type="entry name" value="NAD(P)-binding Rossmann-like Domain"/>
    <property type="match status" value="3"/>
</dbReference>
<dbReference type="EMBL" id="MU853333">
    <property type="protein sequence ID" value="KAK4116791.1"/>
    <property type="molecule type" value="Genomic_DNA"/>
</dbReference>
<evidence type="ECO:0000256" key="1">
    <source>
        <dbReference type="ARBA" id="ARBA00022450"/>
    </source>
</evidence>
<comment type="caution">
    <text evidence="13">The sequence shown here is derived from an EMBL/GenBank/DDBJ whole genome shotgun (WGS) entry which is preliminary data.</text>
</comment>
<evidence type="ECO:0000313" key="14">
    <source>
        <dbReference type="Proteomes" id="UP001302812"/>
    </source>
</evidence>
<dbReference type="InterPro" id="IPR020841">
    <property type="entry name" value="PKS_Beta-ketoAc_synthase_dom"/>
</dbReference>
<keyword evidence="5" id="KW-0560">Oxidoreductase</keyword>
<evidence type="ECO:0000256" key="8">
    <source>
        <dbReference type="PROSITE-ProRule" id="PRU01363"/>
    </source>
</evidence>
<dbReference type="PANTHER" id="PTHR43775">
    <property type="entry name" value="FATTY ACID SYNTHASE"/>
    <property type="match status" value="1"/>
</dbReference>
<protein>
    <submittedName>
        <fullName evidence="13">Polyketide synthase</fullName>
    </submittedName>
</protein>
<dbReference type="Gene3D" id="3.10.129.110">
    <property type="entry name" value="Polyketide synthase dehydratase"/>
    <property type="match status" value="1"/>
</dbReference>
<feature type="domain" description="Ketosynthase family 3 (KS3)" evidence="11">
    <location>
        <begin position="65"/>
        <end position="485"/>
    </location>
</feature>
<keyword evidence="1" id="KW-0596">Phosphopantetheine</keyword>
<accession>A0AAN6TMI2</accession>
<dbReference type="InterPro" id="IPR013968">
    <property type="entry name" value="PKS_KR"/>
</dbReference>
<dbReference type="FunFam" id="3.40.50.720:FF:000209">
    <property type="entry name" value="Polyketide synthase Pks12"/>
    <property type="match status" value="1"/>
</dbReference>
<dbReference type="Pfam" id="PF02801">
    <property type="entry name" value="Ketoacyl-synt_C"/>
    <property type="match status" value="1"/>
</dbReference>
<dbReference type="SMART" id="SM00822">
    <property type="entry name" value="PKS_KR"/>
    <property type="match status" value="1"/>
</dbReference>
<dbReference type="SUPFAM" id="SSF51735">
    <property type="entry name" value="NAD(P)-binding Rossmann-fold domains"/>
    <property type="match status" value="2"/>
</dbReference>
<dbReference type="PROSITE" id="PS50075">
    <property type="entry name" value="CARRIER"/>
    <property type="match status" value="1"/>
</dbReference>
<dbReference type="InterPro" id="IPR049552">
    <property type="entry name" value="PKS_DH_N"/>
</dbReference>
<feature type="domain" description="PKS/mFAS DH" evidence="12">
    <location>
        <begin position="945"/>
        <end position="1229"/>
    </location>
</feature>
<dbReference type="InterPro" id="IPR009081">
    <property type="entry name" value="PP-bd_ACP"/>
</dbReference>
<dbReference type="GeneID" id="89935018"/>
<dbReference type="SMART" id="SM00826">
    <property type="entry name" value="PKS_DH"/>
    <property type="match status" value="1"/>
</dbReference>
<dbReference type="InterPro" id="IPR032821">
    <property type="entry name" value="PKS_assoc"/>
</dbReference>
<dbReference type="InterPro" id="IPR014031">
    <property type="entry name" value="Ketoacyl_synth_C"/>
</dbReference>
<dbReference type="InterPro" id="IPR042104">
    <property type="entry name" value="PKS_dehydratase_sf"/>
</dbReference>
<dbReference type="CDD" id="cd00833">
    <property type="entry name" value="PKS"/>
    <property type="match status" value="1"/>
</dbReference>
<dbReference type="Pfam" id="PF00550">
    <property type="entry name" value="PP-binding"/>
    <property type="match status" value="1"/>
</dbReference>
<dbReference type="SUPFAM" id="SSF53901">
    <property type="entry name" value="Thiolase-like"/>
    <property type="match status" value="1"/>
</dbReference>
<evidence type="ECO:0000256" key="6">
    <source>
        <dbReference type="ARBA" id="ARBA00023268"/>
    </source>
</evidence>
<dbReference type="InterPro" id="IPR001227">
    <property type="entry name" value="Ac_transferase_dom_sf"/>
</dbReference>
<dbReference type="SUPFAM" id="SSF55048">
    <property type="entry name" value="Probable ACP-binding domain of malonyl-CoA ACP transacylase"/>
    <property type="match status" value="1"/>
</dbReference>
<dbReference type="InterPro" id="IPR049551">
    <property type="entry name" value="PKS_DH_C"/>
</dbReference>
<dbReference type="GO" id="GO:0031177">
    <property type="term" value="F:phosphopantetheine binding"/>
    <property type="evidence" value="ECO:0007669"/>
    <property type="project" value="InterPro"/>
</dbReference>
<organism evidence="13 14">
    <name type="scientific">Canariomyces notabilis</name>
    <dbReference type="NCBI Taxonomy" id="2074819"/>
    <lineage>
        <taxon>Eukaryota</taxon>
        <taxon>Fungi</taxon>
        <taxon>Dikarya</taxon>
        <taxon>Ascomycota</taxon>
        <taxon>Pezizomycotina</taxon>
        <taxon>Sordariomycetes</taxon>
        <taxon>Sordariomycetidae</taxon>
        <taxon>Sordariales</taxon>
        <taxon>Chaetomiaceae</taxon>
        <taxon>Canariomyces</taxon>
    </lineage>
</organism>
<dbReference type="Gene3D" id="3.40.50.150">
    <property type="entry name" value="Vaccinia Virus protein VP39"/>
    <property type="match status" value="1"/>
</dbReference>
<dbReference type="Pfam" id="PF14765">
    <property type="entry name" value="PS-DH"/>
    <property type="match status" value="1"/>
</dbReference>
<dbReference type="InterPro" id="IPR016035">
    <property type="entry name" value="Acyl_Trfase/lysoPLipase"/>
</dbReference>
<sequence>MVISADPSPNAAGGYSNGVNGHVNGHGTNGVSTNGHSLNGHTTTNGINGNGVPAYGLNGAGNSGMIPIAICGMACRLPGGLASPQDLWEFVLAKKNARGKVPESRYNIDSYYSSTIKPGTISTEYGCFLDESVDLGALDTSFFTLPRTEVERADPQQRLMLEVSRECFEDAGLTNWRGKTIGCYIGNFGEDWVEMFSKEPQQYGMHRIVGTGDFVISNRLSYEFDIRGPSMTIRTGCSAALVCLNEACAAISRGDCEGALVGGVNLILGPSMTAAMTEQGILSKDGACHSFSAEANGYARGEAATAIYVKPLADAIRDGNPIRAVIRATSHNVDGKTPGLSQPSTDAQEALMRRAYQLAGIDDYSETAMVECHGTGTPTGDPIEAKAVARVFGEKGVYIGSVKPNLGHTEGASGLVSLMKMVKALENRIIPPNIRFKTPNPNIPFKEAKLTVPLDPTPWPEDRLERISLNSFGVGGANAHVILESAATFNASPVPSKVAPEIPQLLLYTANSGKSLTRMIDTYKEWVEKNPDKVADLAYTLGVRREHLPHRAFAIATNGVIESVSPPTNLKSAQKPNLVMVFTGQGAQWPQMGRELLQSNETFRFTIQSLDRYLDGKGYSIEEELKKPAKQSRISSAEMSQPLCTAVQVALVDTLRSLGITPDAVVGHSSGEIAAAYASGALTAEEAILAAHHRGAVTKLQQRQGAMAAIGMSWEDSEKYLAKQVTIACDNSPKSVTISGDADAVKATVDKIKKECPDVLARLLQVDKAYHSYHMAEIGEQYLSLIGPSVTGRDPSTLFFSSVTGKLLTKERNLGSEYWRDNLQSPVRFREAVTDILNHEIGKNAVFLEIGPHSALAGPLRQIFTQASSQAPYVAAMARNQNCITSFLTAIGKLHSLRVDIDLNALFPTGTCLADLPRYPWNHEDSYWYEPRVCKEWRHRKFPYHDLLGVKLPESTDLEPAWRNMFHLSNVPWVRDHKVGEDIVFPFAGYIGLAGEAIRQLTPEATEGFSIRNIRVNMALVLNEAKPTEMITSFRPHRLTNSLNSPWWEFTVASYNGHIWTKHCTGEVTALSADMGPGQDPEPLPRKLSAKKYYDTMSKGGLDLGPSFQTLDTIETSTNNDKRAIGNVINGRQGDEANYYIHPTVIDATIQILGAAAVSGYMRKTKNWLPTSIDKISIARCSGNMVTNVTADLSSNHSVVGGGRCTSDGRVVIEVDGLRMSLADGALSSEIMDTHAAARYEWDSDIDFLDVKELIRPPPSNRTEQLRLLEELGQLCLLSSKRRSKIKDSAAEIIVPHLQRYAGWVVSESKSAIASLASVLKSLDNETLAARIESVLARLLDTPAAAAATAIKRVYDGMDQLLSGDSLEDIVGAERLAEMHDFVEQANFSQFIRALGHSKPNVQILEIGNGKESIVRDIIKDLTRADGAILCAKYTFTSTGFISDKDHEQVFPNMEYATLDISQDLSEQGFDDRQYDLILATNVLHATKDLQASLANVKKLLRPDGRLVLRELCPSSKWVNYVLGLLPAWWIGVGDGRTEEPYISTDKWQSELATAGLGGVEGLVLDAEAPHQLMATVIARHDAQKKQPSKKIAVLCSQEQSPVAKEILLQLEKKGYETTKYKLGDGPLPAGSDVVVSLLDLEKPFFESIDEARFQTFKEFLAGLEGRGVFWITHGSHLGCRDPRYAQVFGVARSVRSELVAEFATCEVDDFHDPRTAENIVRVLAKFQTRDADGTLNPDYEWAIRDGRVQVGRFYPFALRDELLISTPNEKAILDVATPGRVNSLHWVRTPREDLKPHEVEVQVHAAGLNFRDILVALGIVELPIRQFGLEAAGIITRVGEGVDPNELAVGDRVFCLKKQAYSTYITTPTVFCTRIPDHLSFDEAASMLMPYVTALHGLVNVGRIAKGQRALIHSACGGVGLAAVQVCQMVGAELYCTVSNEEKVKFLMDNFNIPRNRIFQSRDKSFVDGVMRETNGEGMDIILNSLSGELLHATWSCVAEFGTLIEIGKRDLIGGAKLDMNPFLANRSYCCIDIDQLWKKPVLLRKLILDTLQFYIDGKTTPVRPVEVFPASHTQDAFRFMQKGQHIGRVSISIQHPPNGQDGFAFETTKRVRPVTFDSNASYLLVGGLGGLGRAISTWMVDNGARELLYLSRSAGTNPRDEAFAVELRSMGCDVRLVRGDVCKLEDVERAVATAGRPLKGVIQMSMVLRDQNFESMTFDEWSAATTPKVKGTWNLHEATTRAGADLDFMVLFSSLSGIIGQPGQANYASGNTFLDAFTQYRNRLGLAASVVDIGAVEEVGFISENQGLMGKMKTAGFKGITEQELLDAMVVAMLAHSRPATTTAHQETGPHFVDTNTFVLGLGSAVPIHDPSNRAVWRKDRRMAAYHNVKSLGGGTAASNETLKTFLAGAKADPSVLKSAESAQLLALEIGHKLFDLLLKPHEDLNTSLPLVDLGLDSLVAIELRAWWKQVFSFDITVLEMLGMGSLDALGLHAAEGLLKFVLDAEKSA</sequence>
<dbReference type="Pfam" id="PF08240">
    <property type="entry name" value="ADH_N"/>
    <property type="match status" value="1"/>
</dbReference>
<feature type="region of interest" description="N-terminal hotdog fold" evidence="8">
    <location>
        <begin position="945"/>
        <end position="1075"/>
    </location>
</feature>
<dbReference type="InterPro" id="IPR057326">
    <property type="entry name" value="KR_dom"/>
</dbReference>
<feature type="compositionally biased region" description="Low complexity" evidence="9">
    <location>
        <begin position="13"/>
        <end position="32"/>
    </location>
</feature>
<dbReference type="SMART" id="SM00825">
    <property type="entry name" value="PKS_KS"/>
    <property type="match status" value="1"/>
</dbReference>
<dbReference type="InterPro" id="IPR020807">
    <property type="entry name" value="PKS_DH"/>
</dbReference>
<dbReference type="SUPFAM" id="SSF53335">
    <property type="entry name" value="S-adenosyl-L-methionine-dependent methyltransferases"/>
    <property type="match status" value="1"/>
</dbReference>
<dbReference type="InterPro" id="IPR013149">
    <property type="entry name" value="ADH-like_C"/>
</dbReference>
<dbReference type="SMART" id="SM00827">
    <property type="entry name" value="PKS_AT"/>
    <property type="match status" value="1"/>
</dbReference>
<evidence type="ECO:0000259" key="12">
    <source>
        <dbReference type="PROSITE" id="PS52019"/>
    </source>
</evidence>
<dbReference type="CDD" id="cd05274">
    <property type="entry name" value="KR_FAS_SDR_x"/>
    <property type="match status" value="1"/>
</dbReference>
<dbReference type="Pfam" id="PF08242">
    <property type="entry name" value="Methyltransf_12"/>
    <property type="match status" value="1"/>
</dbReference>
<dbReference type="InterPro" id="IPR036736">
    <property type="entry name" value="ACP-like_sf"/>
</dbReference>
<dbReference type="GO" id="GO:0016491">
    <property type="term" value="F:oxidoreductase activity"/>
    <property type="evidence" value="ECO:0007669"/>
    <property type="project" value="UniProtKB-KW"/>
</dbReference>
<dbReference type="SUPFAM" id="SSF52151">
    <property type="entry name" value="FabD/lysophospholipase-like"/>
    <property type="match status" value="1"/>
</dbReference>
<dbReference type="SUPFAM" id="SSF50129">
    <property type="entry name" value="GroES-like"/>
    <property type="match status" value="1"/>
</dbReference>
<dbReference type="InterPro" id="IPR014030">
    <property type="entry name" value="Ketoacyl_synth_N"/>
</dbReference>
<dbReference type="PROSITE" id="PS52019">
    <property type="entry name" value="PKS_MFAS_DH"/>
    <property type="match status" value="1"/>
</dbReference>
<keyword evidence="2" id="KW-0597">Phosphoprotein</keyword>
<reference evidence="13" key="1">
    <citation type="journal article" date="2023" name="Mol. Phylogenet. Evol.">
        <title>Genome-scale phylogeny and comparative genomics of the fungal order Sordariales.</title>
        <authorList>
            <person name="Hensen N."/>
            <person name="Bonometti L."/>
            <person name="Westerberg I."/>
            <person name="Brannstrom I.O."/>
            <person name="Guillou S."/>
            <person name="Cros-Aarteil S."/>
            <person name="Calhoun S."/>
            <person name="Haridas S."/>
            <person name="Kuo A."/>
            <person name="Mondo S."/>
            <person name="Pangilinan J."/>
            <person name="Riley R."/>
            <person name="LaButti K."/>
            <person name="Andreopoulos B."/>
            <person name="Lipzen A."/>
            <person name="Chen C."/>
            <person name="Yan M."/>
            <person name="Daum C."/>
            <person name="Ng V."/>
            <person name="Clum A."/>
            <person name="Steindorff A."/>
            <person name="Ohm R.A."/>
            <person name="Martin F."/>
            <person name="Silar P."/>
            <person name="Natvig D.O."/>
            <person name="Lalanne C."/>
            <person name="Gautier V."/>
            <person name="Ament-Velasquez S.L."/>
            <person name="Kruys A."/>
            <person name="Hutchinson M.I."/>
            <person name="Powell A.J."/>
            <person name="Barry K."/>
            <person name="Miller A.N."/>
            <person name="Grigoriev I.V."/>
            <person name="Debuchy R."/>
            <person name="Gladieux P."/>
            <person name="Hiltunen Thoren M."/>
            <person name="Johannesson H."/>
        </authorList>
    </citation>
    <scope>NUCLEOTIDE SEQUENCE</scope>
    <source>
        <strain evidence="13">CBS 508.74</strain>
    </source>
</reference>
<dbReference type="InterPro" id="IPR020806">
    <property type="entry name" value="PKS_PP-bd"/>
</dbReference>
<dbReference type="Pfam" id="PF21089">
    <property type="entry name" value="PKS_DH_N"/>
    <property type="match status" value="1"/>
</dbReference>
<evidence type="ECO:0000256" key="9">
    <source>
        <dbReference type="SAM" id="MobiDB-lite"/>
    </source>
</evidence>
<dbReference type="InterPro" id="IPR020843">
    <property type="entry name" value="ER"/>
</dbReference>
<dbReference type="InterPro" id="IPR013154">
    <property type="entry name" value="ADH-like_N"/>
</dbReference>
<dbReference type="InterPro" id="IPR050091">
    <property type="entry name" value="PKS_NRPS_Biosynth_Enz"/>
</dbReference>
<dbReference type="Pfam" id="PF08659">
    <property type="entry name" value="KR"/>
    <property type="match status" value="1"/>
</dbReference>
<dbReference type="InterPro" id="IPR013217">
    <property type="entry name" value="Methyltransf_12"/>
</dbReference>
<evidence type="ECO:0000313" key="13">
    <source>
        <dbReference type="EMBL" id="KAK4116791.1"/>
    </source>
</evidence>
<dbReference type="GO" id="GO:0006633">
    <property type="term" value="P:fatty acid biosynthetic process"/>
    <property type="evidence" value="ECO:0007669"/>
    <property type="project" value="TreeGrafter"/>
</dbReference>
<dbReference type="CDD" id="cd05195">
    <property type="entry name" value="enoyl_red"/>
    <property type="match status" value="1"/>
</dbReference>
<dbReference type="InterPro" id="IPR049900">
    <property type="entry name" value="PKS_mFAS_DH"/>
</dbReference>
<dbReference type="InterPro" id="IPR016036">
    <property type="entry name" value="Malonyl_transacylase_ACP-bd"/>
</dbReference>
<dbReference type="SMART" id="SM00823">
    <property type="entry name" value="PKS_PP"/>
    <property type="match status" value="1"/>
</dbReference>
<dbReference type="GO" id="GO:0044550">
    <property type="term" value="P:secondary metabolite biosynthetic process"/>
    <property type="evidence" value="ECO:0007669"/>
    <property type="project" value="TreeGrafter"/>
</dbReference>
<dbReference type="InterPro" id="IPR014043">
    <property type="entry name" value="Acyl_transferase_dom"/>
</dbReference>
<keyword evidence="4" id="KW-0521">NADP</keyword>
<dbReference type="SUPFAM" id="SSF47336">
    <property type="entry name" value="ACP-like"/>
    <property type="match status" value="1"/>
</dbReference>
<feature type="region of interest" description="C-terminal hotdog fold" evidence="8">
    <location>
        <begin position="1085"/>
        <end position="1229"/>
    </location>
</feature>
<feature type="domain" description="Carrier" evidence="10">
    <location>
        <begin position="2423"/>
        <end position="2500"/>
    </location>
</feature>
<dbReference type="InterPro" id="IPR016039">
    <property type="entry name" value="Thiolase-like"/>
</dbReference>
<feature type="region of interest" description="Disordered" evidence="9">
    <location>
        <begin position="1"/>
        <end position="45"/>
    </location>
</feature>
<dbReference type="Pfam" id="PF16197">
    <property type="entry name" value="KAsynt_C_assoc"/>
    <property type="match status" value="1"/>
</dbReference>
<gene>
    <name evidence="13" type="ORF">N656DRAFT_700796</name>
</gene>
<reference evidence="13" key="2">
    <citation type="submission" date="2023-05" db="EMBL/GenBank/DDBJ databases">
        <authorList>
            <consortium name="Lawrence Berkeley National Laboratory"/>
            <person name="Steindorff A."/>
            <person name="Hensen N."/>
            <person name="Bonometti L."/>
            <person name="Westerberg I."/>
            <person name="Brannstrom I.O."/>
            <person name="Guillou S."/>
            <person name="Cros-Aarteil S."/>
            <person name="Calhoun S."/>
            <person name="Haridas S."/>
            <person name="Kuo A."/>
            <person name="Mondo S."/>
            <person name="Pangilinan J."/>
            <person name="Riley R."/>
            <person name="Labutti K."/>
            <person name="Andreopoulos B."/>
            <person name="Lipzen A."/>
            <person name="Chen C."/>
            <person name="Yanf M."/>
            <person name="Daum C."/>
            <person name="Ng V."/>
            <person name="Clum A."/>
            <person name="Ohm R."/>
            <person name="Martin F."/>
            <person name="Silar P."/>
            <person name="Natvig D."/>
            <person name="Lalanne C."/>
            <person name="Gautier V."/>
            <person name="Ament-Velasquez S.L."/>
            <person name="Kruys A."/>
            <person name="Hutchinson M.I."/>
            <person name="Powell A.J."/>
            <person name="Barry K."/>
            <person name="Miller A.N."/>
            <person name="Grigoriev I.V."/>
            <person name="Debuchy R."/>
            <person name="Gladieux P."/>
            <person name="Thoren M.H."/>
            <person name="Johannesson H."/>
        </authorList>
    </citation>
    <scope>NUCLEOTIDE SEQUENCE</scope>
    <source>
        <strain evidence="13">CBS 508.74</strain>
    </source>
</reference>
<name>A0AAN6TMI2_9PEZI</name>
<dbReference type="PANTHER" id="PTHR43775:SF28">
    <property type="entry name" value="SYNTHASE, PUTATIVE-RELATED"/>
    <property type="match status" value="1"/>
</dbReference>
<dbReference type="Pfam" id="PF00107">
    <property type="entry name" value="ADH_zinc_N"/>
    <property type="match status" value="1"/>
</dbReference>
<dbReference type="Gene3D" id="3.40.47.10">
    <property type="match status" value="1"/>
</dbReference>
<evidence type="ECO:0000256" key="3">
    <source>
        <dbReference type="ARBA" id="ARBA00022679"/>
    </source>
</evidence>
<keyword evidence="3" id="KW-0808">Transferase</keyword>
<feature type="active site" description="Proton donor; for dehydratase activity" evidence="8">
    <location>
        <position position="1147"/>
    </location>
</feature>
<dbReference type="InterPro" id="IPR036291">
    <property type="entry name" value="NAD(P)-bd_dom_sf"/>
</dbReference>
<dbReference type="Gene3D" id="3.90.180.10">
    <property type="entry name" value="Medium-chain alcohol dehydrogenases, catalytic domain"/>
    <property type="match status" value="1"/>
</dbReference>
<evidence type="ECO:0000259" key="11">
    <source>
        <dbReference type="PROSITE" id="PS52004"/>
    </source>
</evidence>
<evidence type="ECO:0000259" key="10">
    <source>
        <dbReference type="PROSITE" id="PS50075"/>
    </source>
</evidence>
<proteinExistence type="predicted"/>
<evidence type="ECO:0000256" key="7">
    <source>
        <dbReference type="ARBA" id="ARBA00023315"/>
    </source>
</evidence>
<dbReference type="Pfam" id="PF00698">
    <property type="entry name" value="Acyl_transf_1"/>
    <property type="match status" value="1"/>
</dbReference>
<keyword evidence="6" id="KW-0511">Multifunctional enzyme</keyword>
<evidence type="ECO:0000256" key="5">
    <source>
        <dbReference type="ARBA" id="ARBA00023002"/>
    </source>
</evidence>
<dbReference type="GO" id="GO:0004312">
    <property type="term" value="F:fatty acid synthase activity"/>
    <property type="evidence" value="ECO:0007669"/>
    <property type="project" value="TreeGrafter"/>
</dbReference>
<dbReference type="PROSITE" id="PS52004">
    <property type="entry name" value="KS3_2"/>
    <property type="match status" value="1"/>
</dbReference>